<dbReference type="Gene3D" id="3.40.50.720">
    <property type="entry name" value="NAD(P)-binding Rossmann-like Domain"/>
    <property type="match status" value="1"/>
</dbReference>
<proteinExistence type="inferred from homology"/>
<dbReference type="Pfam" id="PF00107">
    <property type="entry name" value="ADH_zinc_N"/>
    <property type="match status" value="1"/>
</dbReference>
<evidence type="ECO:0000313" key="9">
    <source>
        <dbReference type="Proteomes" id="UP001296873"/>
    </source>
</evidence>
<gene>
    <name evidence="8" type="ORF">CKO28_21130</name>
</gene>
<keyword evidence="9" id="KW-1185">Reference proteome</keyword>
<dbReference type="SUPFAM" id="SSF50129">
    <property type="entry name" value="GroES-like"/>
    <property type="match status" value="1"/>
</dbReference>
<dbReference type="RefSeq" id="WP_200342892.1">
    <property type="nucleotide sequence ID" value="NZ_NRRL01000099.1"/>
</dbReference>
<keyword evidence="4 6" id="KW-0862">Zinc</keyword>
<accession>A0ABS1DJZ7</accession>
<dbReference type="InterPro" id="IPR013149">
    <property type="entry name" value="ADH-like_C"/>
</dbReference>
<evidence type="ECO:0000256" key="6">
    <source>
        <dbReference type="RuleBase" id="RU361277"/>
    </source>
</evidence>
<evidence type="ECO:0000259" key="7">
    <source>
        <dbReference type="SMART" id="SM00829"/>
    </source>
</evidence>
<comment type="similarity">
    <text evidence="2 6">Belongs to the zinc-containing alcohol dehydrogenase family.</text>
</comment>
<dbReference type="PROSITE" id="PS00059">
    <property type="entry name" value="ADH_ZINC"/>
    <property type="match status" value="1"/>
</dbReference>
<name>A0ABS1DJZ7_9PROT</name>
<dbReference type="CDD" id="cd08278">
    <property type="entry name" value="benzyl_alcohol_DH"/>
    <property type="match status" value="1"/>
</dbReference>
<dbReference type="Gene3D" id="3.90.180.10">
    <property type="entry name" value="Medium-chain alcohol dehydrogenases, catalytic domain"/>
    <property type="match status" value="1"/>
</dbReference>
<dbReference type="InterPro" id="IPR002328">
    <property type="entry name" value="ADH_Zn_CS"/>
</dbReference>
<protein>
    <submittedName>
        <fullName evidence="8">Alcohol dehydrogenase</fullName>
    </submittedName>
</protein>
<dbReference type="PANTHER" id="PTHR43350">
    <property type="entry name" value="NAD-DEPENDENT ALCOHOL DEHYDROGENASE"/>
    <property type="match status" value="1"/>
</dbReference>
<dbReference type="InterPro" id="IPR013154">
    <property type="entry name" value="ADH-like_N"/>
</dbReference>
<dbReference type="SUPFAM" id="SSF51735">
    <property type="entry name" value="NAD(P)-binding Rossmann-fold domains"/>
    <property type="match status" value="1"/>
</dbReference>
<keyword evidence="5" id="KW-0560">Oxidoreductase</keyword>
<evidence type="ECO:0000313" key="8">
    <source>
        <dbReference type="EMBL" id="MBK1670529.1"/>
    </source>
</evidence>
<sequence length="368" mass="38479">MPTITAAVTPGKGQAFHLETLELEDPRSDEVLVRVVATGLCHTDLVCRDQEYPVPLPAVLGHEGAGIVEAVGGAVNKVKPGDPVVLSYKSCGHCASCKEGAPTYCHDLFAHNFAAQRPDGSTTLKRSDGSAVQSCFFGQSSFATHALAYAANVVPVRGDAPLEHLGPLGCGLQTGAGAVMNTLNPRAGTSIAVFGAGSVGLAAVMAARAVGCTPIITVEPIQARRDMAEQLGATHTVDPTQDDALDAVREITGGGAHYTLETSARPEVFRHAVDALTLRGVCGLIGAAPLGTEATFDMNSILFGRTVRGVIEGDSVPDLFIPRLVELYFQGRFPIDKLLSFYDLDAIQQAAEDSEAGGAIKPVIRMPH</sequence>
<dbReference type="InterPro" id="IPR011032">
    <property type="entry name" value="GroES-like_sf"/>
</dbReference>
<evidence type="ECO:0000256" key="2">
    <source>
        <dbReference type="ARBA" id="ARBA00008072"/>
    </source>
</evidence>
<dbReference type="PANTHER" id="PTHR43350:SF17">
    <property type="entry name" value="NAD-DEPENDENT ALCOHOL DEHYDROGENASE"/>
    <property type="match status" value="1"/>
</dbReference>
<organism evidence="8 9">
    <name type="scientific">Rhodovibrio sodomensis</name>
    <dbReference type="NCBI Taxonomy" id="1088"/>
    <lineage>
        <taxon>Bacteria</taxon>
        <taxon>Pseudomonadati</taxon>
        <taxon>Pseudomonadota</taxon>
        <taxon>Alphaproteobacteria</taxon>
        <taxon>Rhodospirillales</taxon>
        <taxon>Rhodovibrionaceae</taxon>
        <taxon>Rhodovibrio</taxon>
    </lineage>
</organism>
<evidence type="ECO:0000256" key="1">
    <source>
        <dbReference type="ARBA" id="ARBA00001947"/>
    </source>
</evidence>
<evidence type="ECO:0000256" key="3">
    <source>
        <dbReference type="ARBA" id="ARBA00022723"/>
    </source>
</evidence>
<evidence type="ECO:0000256" key="5">
    <source>
        <dbReference type="ARBA" id="ARBA00023002"/>
    </source>
</evidence>
<dbReference type="EMBL" id="NRRL01000099">
    <property type="protein sequence ID" value="MBK1670529.1"/>
    <property type="molecule type" value="Genomic_DNA"/>
</dbReference>
<comment type="cofactor">
    <cofactor evidence="1 6">
        <name>Zn(2+)</name>
        <dbReference type="ChEBI" id="CHEBI:29105"/>
    </cofactor>
</comment>
<dbReference type="SMART" id="SM00829">
    <property type="entry name" value="PKS_ER"/>
    <property type="match status" value="1"/>
</dbReference>
<comment type="caution">
    <text evidence="8">The sequence shown here is derived from an EMBL/GenBank/DDBJ whole genome shotgun (WGS) entry which is preliminary data.</text>
</comment>
<dbReference type="InterPro" id="IPR036291">
    <property type="entry name" value="NAD(P)-bd_dom_sf"/>
</dbReference>
<dbReference type="Proteomes" id="UP001296873">
    <property type="component" value="Unassembled WGS sequence"/>
</dbReference>
<reference evidence="8 9" key="1">
    <citation type="journal article" date="2020" name="Microorganisms">
        <title>Osmotic Adaptation and Compatible Solute Biosynthesis of Phototrophic Bacteria as Revealed from Genome Analyses.</title>
        <authorList>
            <person name="Imhoff J.F."/>
            <person name="Rahn T."/>
            <person name="Kunzel S."/>
            <person name="Keller A."/>
            <person name="Neulinger S.C."/>
        </authorList>
    </citation>
    <scope>NUCLEOTIDE SEQUENCE [LARGE SCALE GENOMIC DNA]</scope>
    <source>
        <strain evidence="8 9">DSM 9895</strain>
    </source>
</reference>
<dbReference type="Pfam" id="PF08240">
    <property type="entry name" value="ADH_N"/>
    <property type="match status" value="1"/>
</dbReference>
<dbReference type="InterPro" id="IPR020843">
    <property type="entry name" value="ER"/>
</dbReference>
<keyword evidence="3 6" id="KW-0479">Metal-binding</keyword>
<evidence type="ECO:0000256" key="4">
    <source>
        <dbReference type="ARBA" id="ARBA00022833"/>
    </source>
</evidence>
<feature type="domain" description="Enoyl reductase (ER)" evidence="7">
    <location>
        <begin position="13"/>
        <end position="364"/>
    </location>
</feature>